<evidence type="ECO:0000259" key="1">
    <source>
        <dbReference type="Pfam" id="PF04151"/>
    </source>
</evidence>
<proteinExistence type="predicted"/>
<accession>A0ABW5TPU1</accession>
<evidence type="ECO:0000313" key="2">
    <source>
        <dbReference type="EMBL" id="MFD2730944.1"/>
    </source>
</evidence>
<sequence length="274" mass="29873">MKNQFKVYLFLTLLSLSHISCEKIKEIDKDIDFAVEDLLGVKILTEELDKSSTNYNGVKDFVLNNKLLSTSESKIQIVPVNSYSFNLIRANVVNSMITNTTKTFTGTISKSLFGNSSNTIKIEILNNNPRIYVNNALATTPTQGGGSGGTTNPGTNVTALVNTILEGNVYETKTISFNVPAGTKSMTVKTSESGGAYYNTADLFVKKGSAPLVVGPKPPTNLPKYSWTADCYSIKPNREQEACTFNNPSAGTWYASLYGFNLYFNSNVTVTITN</sequence>
<dbReference type="Proteomes" id="UP001597546">
    <property type="component" value="Unassembled WGS sequence"/>
</dbReference>
<reference evidence="3" key="1">
    <citation type="journal article" date="2019" name="Int. J. Syst. Evol. Microbiol.">
        <title>The Global Catalogue of Microorganisms (GCM) 10K type strain sequencing project: providing services to taxonomists for standard genome sequencing and annotation.</title>
        <authorList>
            <consortium name="The Broad Institute Genomics Platform"/>
            <consortium name="The Broad Institute Genome Sequencing Center for Infectious Disease"/>
            <person name="Wu L."/>
            <person name="Ma J."/>
        </authorList>
    </citation>
    <scope>NUCLEOTIDE SEQUENCE [LARGE SCALE GENOMIC DNA]</scope>
    <source>
        <strain evidence="3">KCTC 42456</strain>
    </source>
</reference>
<dbReference type="Pfam" id="PF04151">
    <property type="entry name" value="PPC"/>
    <property type="match status" value="1"/>
</dbReference>
<dbReference type="RefSeq" id="WP_379042323.1">
    <property type="nucleotide sequence ID" value="NZ_JBHSKW010000022.1"/>
</dbReference>
<dbReference type="EMBL" id="JBHULV010000011">
    <property type="protein sequence ID" value="MFD2730944.1"/>
    <property type="molecule type" value="Genomic_DNA"/>
</dbReference>
<organism evidence="2 3">
    <name type="scientific">Pedobacter alpinus</name>
    <dbReference type="NCBI Taxonomy" id="1590643"/>
    <lineage>
        <taxon>Bacteria</taxon>
        <taxon>Pseudomonadati</taxon>
        <taxon>Bacteroidota</taxon>
        <taxon>Sphingobacteriia</taxon>
        <taxon>Sphingobacteriales</taxon>
        <taxon>Sphingobacteriaceae</taxon>
        <taxon>Pedobacter</taxon>
    </lineage>
</organism>
<dbReference type="Gene3D" id="2.60.120.380">
    <property type="match status" value="1"/>
</dbReference>
<feature type="domain" description="Peptidase C-terminal archaeal/bacterial" evidence="1">
    <location>
        <begin position="172"/>
        <end position="259"/>
    </location>
</feature>
<name>A0ABW5TPU1_9SPHI</name>
<protein>
    <submittedName>
        <fullName evidence="2">Pre-peptidase C-terminal domain-containing protein</fullName>
    </submittedName>
</protein>
<evidence type="ECO:0000313" key="3">
    <source>
        <dbReference type="Proteomes" id="UP001597546"/>
    </source>
</evidence>
<comment type="caution">
    <text evidence="2">The sequence shown here is derived from an EMBL/GenBank/DDBJ whole genome shotgun (WGS) entry which is preliminary data.</text>
</comment>
<dbReference type="InterPro" id="IPR007280">
    <property type="entry name" value="Peptidase_C_arc/bac"/>
</dbReference>
<keyword evidence="3" id="KW-1185">Reference proteome</keyword>
<gene>
    <name evidence="2" type="ORF">ACFSSE_04440</name>
</gene>